<feature type="site" description="Could be important to modulate the pK values of the two catalytic cysteine residues" evidence="8">
    <location>
        <position position="161"/>
    </location>
</feature>
<accession>A0A845UX79</accession>
<feature type="binding site" evidence="8">
    <location>
        <position position="193"/>
    </location>
    <ligand>
        <name>substrate</name>
    </ligand>
</feature>
<feature type="binding site" evidence="8">
    <location>
        <position position="15"/>
    </location>
    <ligand>
        <name>substrate</name>
    </ligand>
</feature>
<organism evidence="10 11">
    <name type="scientific">Wenzhouxiangella limi</name>
    <dbReference type="NCBI Taxonomy" id="2707351"/>
    <lineage>
        <taxon>Bacteria</taxon>
        <taxon>Pseudomonadati</taxon>
        <taxon>Pseudomonadota</taxon>
        <taxon>Gammaproteobacteria</taxon>
        <taxon>Chromatiales</taxon>
        <taxon>Wenzhouxiangellaceae</taxon>
        <taxon>Wenzhouxiangella</taxon>
    </lineage>
</organism>
<dbReference type="AlphaFoldDB" id="A0A845UX79"/>
<feature type="site" description="Important for dimerization" evidence="8">
    <location>
        <position position="271"/>
    </location>
</feature>
<comment type="subcellular location">
    <subcellularLocation>
        <location evidence="8">Cytoplasm</location>
    </subcellularLocation>
</comment>
<evidence type="ECO:0000313" key="10">
    <source>
        <dbReference type="EMBL" id="NDY94450.1"/>
    </source>
</evidence>
<dbReference type="SUPFAM" id="SSF54506">
    <property type="entry name" value="Diaminopimelate epimerase-like"/>
    <property type="match status" value="2"/>
</dbReference>
<feature type="binding site" evidence="8">
    <location>
        <begin position="221"/>
        <end position="222"/>
    </location>
    <ligand>
        <name>substrate</name>
    </ligand>
</feature>
<dbReference type="PANTHER" id="PTHR31689">
    <property type="entry name" value="DIAMINOPIMELATE EPIMERASE, CHLOROPLASTIC"/>
    <property type="match status" value="1"/>
</dbReference>
<feature type="binding site" evidence="8">
    <location>
        <position position="68"/>
    </location>
    <ligand>
        <name>substrate</name>
    </ligand>
</feature>
<keyword evidence="5 8" id="KW-0457">Lysine biosynthesis</keyword>
<sequence>MSPNQSFTKLEALGNDFVLLDHRDGQPDPGPERIRALADRRSGIGFDQLLALHPGTADADDCRVHIFNCDGSPARQCGNGMRAIARWLADEQPGRDRFRLATPAGAVEVEIRGDNQVRVNMGRPDFGAAAVGLEPGLALNDLLAGIPGRLDAGLVSMGNPHLILLLEQPPTAALVEQAGSHLSRHAGFQDGVNVSFATRGDDGAVRLRVHERGVGPTPACGSAACATAALLIMTGAAKSPVNVDQPGGRLVIDWPGEESPLWMTGPARRVFDGTCLT</sequence>
<feature type="binding site" evidence="8">
    <location>
        <position position="48"/>
    </location>
    <ligand>
        <name>substrate</name>
    </ligand>
</feature>
<feature type="binding site" evidence="8">
    <location>
        <position position="159"/>
    </location>
    <ligand>
        <name>substrate</name>
    </ligand>
</feature>
<dbReference type="EC" id="5.1.1.7" evidence="3 8"/>
<reference evidence="10 11" key="1">
    <citation type="submission" date="2020-02" db="EMBL/GenBank/DDBJ databases">
        <authorList>
            <person name="Zhang X.-Y."/>
        </authorList>
    </citation>
    <scope>NUCLEOTIDE SEQUENCE [LARGE SCALE GENOMIC DNA]</scope>
    <source>
        <strain evidence="10 11">C33</strain>
    </source>
</reference>
<keyword evidence="11" id="KW-1185">Reference proteome</keyword>
<dbReference type="RefSeq" id="WP_164209626.1">
    <property type="nucleotide sequence ID" value="NZ_JAAGSC010000031.1"/>
</dbReference>
<dbReference type="PROSITE" id="PS01326">
    <property type="entry name" value="DAP_EPIMERASE"/>
    <property type="match status" value="1"/>
</dbReference>
<comment type="similarity">
    <text evidence="2 8">Belongs to the diaminopimelate epimerase family.</text>
</comment>
<dbReference type="NCBIfam" id="TIGR00652">
    <property type="entry name" value="DapF"/>
    <property type="match status" value="1"/>
</dbReference>
<dbReference type="Pfam" id="PF01678">
    <property type="entry name" value="DAP_epimerase"/>
    <property type="match status" value="2"/>
</dbReference>
<evidence type="ECO:0000313" key="11">
    <source>
        <dbReference type="Proteomes" id="UP000484885"/>
    </source>
</evidence>
<evidence type="ECO:0000256" key="4">
    <source>
        <dbReference type="ARBA" id="ARBA00022605"/>
    </source>
</evidence>
<feature type="binding site" evidence="8">
    <location>
        <begin position="78"/>
        <end position="79"/>
    </location>
    <ligand>
        <name>substrate</name>
    </ligand>
</feature>
<comment type="subunit">
    <text evidence="8">Homodimer.</text>
</comment>
<protein>
    <recommendedName>
        <fullName evidence="3 8">Diaminopimelate epimerase</fullName>
        <shortName evidence="8">DAP epimerase</shortName>
        <ecNumber evidence="3 8">5.1.1.7</ecNumber>
    </recommendedName>
    <alternativeName>
        <fullName evidence="8">PLP-independent amino acid racemase</fullName>
    </alternativeName>
</protein>
<gene>
    <name evidence="8 10" type="primary">dapF</name>
    <name evidence="10" type="ORF">G3I74_01730</name>
</gene>
<feature type="active site" evidence="9">
    <location>
        <position position="77"/>
    </location>
</feature>
<feature type="active site" description="Proton acceptor" evidence="8">
    <location>
        <position position="220"/>
    </location>
</feature>
<evidence type="ECO:0000256" key="5">
    <source>
        <dbReference type="ARBA" id="ARBA00023154"/>
    </source>
</evidence>
<dbReference type="HAMAP" id="MF_00197">
    <property type="entry name" value="DAP_epimerase"/>
    <property type="match status" value="1"/>
</dbReference>
<name>A0A845UX79_9GAMM</name>
<evidence type="ECO:0000256" key="2">
    <source>
        <dbReference type="ARBA" id="ARBA00010219"/>
    </source>
</evidence>
<evidence type="ECO:0000256" key="9">
    <source>
        <dbReference type="PROSITE-ProRule" id="PRU10125"/>
    </source>
</evidence>
<feature type="binding site" evidence="8">
    <location>
        <begin position="211"/>
        <end position="212"/>
    </location>
    <ligand>
        <name>substrate</name>
    </ligand>
</feature>
<feature type="active site" description="Proton donor" evidence="8">
    <location>
        <position position="77"/>
    </location>
</feature>
<proteinExistence type="inferred from homology"/>
<evidence type="ECO:0000256" key="6">
    <source>
        <dbReference type="ARBA" id="ARBA00023235"/>
    </source>
</evidence>
<keyword evidence="6 8" id="KW-0413">Isomerase</keyword>
<feature type="site" description="Could be important to modulate the pK values of the two catalytic cysteine residues" evidence="8">
    <location>
        <position position="211"/>
    </location>
</feature>
<dbReference type="UniPathway" id="UPA00034">
    <property type="reaction ID" value="UER00025"/>
</dbReference>
<keyword evidence="8" id="KW-0963">Cytoplasm</keyword>
<evidence type="ECO:0000256" key="7">
    <source>
        <dbReference type="ARBA" id="ARBA00051712"/>
    </source>
</evidence>
<dbReference type="GO" id="GO:0009089">
    <property type="term" value="P:lysine biosynthetic process via diaminopimelate"/>
    <property type="evidence" value="ECO:0007669"/>
    <property type="project" value="UniProtKB-UniRule"/>
</dbReference>
<comment type="catalytic activity">
    <reaction evidence="7 8">
        <text>(2S,6S)-2,6-diaminopimelate = meso-2,6-diaminopimelate</text>
        <dbReference type="Rhea" id="RHEA:15393"/>
        <dbReference type="ChEBI" id="CHEBI:57609"/>
        <dbReference type="ChEBI" id="CHEBI:57791"/>
        <dbReference type="EC" id="5.1.1.7"/>
    </reaction>
</comment>
<dbReference type="InterPro" id="IPR001653">
    <property type="entry name" value="DAP_epimerase_DapF"/>
</dbReference>
<keyword evidence="4 8" id="KW-0028">Amino-acid biosynthesis</keyword>
<dbReference type="PANTHER" id="PTHR31689:SF0">
    <property type="entry name" value="DIAMINOPIMELATE EPIMERASE"/>
    <property type="match status" value="1"/>
</dbReference>
<dbReference type="Gene3D" id="3.10.310.10">
    <property type="entry name" value="Diaminopimelate Epimerase, Chain A, domain 1"/>
    <property type="match status" value="2"/>
</dbReference>
<evidence type="ECO:0000256" key="3">
    <source>
        <dbReference type="ARBA" id="ARBA00013080"/>
    </source>
</evidence>
<comment type="pathway">
    <text evidence="1 8">Amino-acid biosynthesis; L-lysine biosynthesis via DAP pathway; DL-2,6-diaminopimelate from LL-2,6-diaminopimelate: step 1/1.</text>
</comment>
<dbReference type="Proteomes" id="UP000484885">
    <property type="component" value="Unassembled WGS sequence"/>
</dbReference>
<dbReference type="InterPro" id="IPR018510">
    <property type="entry name" value="DAP_epimerase_AS"/>
</dbReference>
<comment type="function">
    <text evidence="8">Catalyzes the stereoinversion of LL-2,6-diaminopimelate (L,L-DAP) to meso-diaminopimelate (meso-DAP), a precursor of L-lysine and an essential component of the bacterial peptidoglycan.</text>
</comment>
<dbReference type="GO" id="GO:0008837">
    <property type="term" value="F:diaminopimelate epimerase activity"/>
    <property type="evidence" value="ECO:0007669"/>
    <property type="project" value="UniProtKB-UniRule"/>
</dbReference>
<evidence type="ECO:0000256" key="1">
    <source>
        <dbReference type="ARBA" id="ARBA00005196"/>
    </source>
</evidence>
<dbReference type="GO" id="GO:0005829">
    <property type="term" value="C:cytosol"/>
    <property type="evidence" value="ECO:0007669"/>
    <property type="project" value="TreeGrafter"/>
</dbReference>
<evidence type="ECO:0000256" key="8">
    <source>
        <dbReference type="HAMAP-Rule" id="MF_00197"/>
    </source>
</evidence>
<comment type="caution">
    <text evidence="10">The sequence shown here is derived from an EMBL/GenBank/DDBJ whole genome shotgun (WGS) entry which is preliminary data.</text>
</comment>
<dbReference type="EMBL" id="JAAGSC010000031">
    <property type="protein sequence ID" value="NDY94450.1"/>
    <property type="molecule type" value="Genomic_DNA"/>
</dbReference>